<sequence length="56" mass="6108">MVSPKQNGFSSATPCLSPFTYAVDTCKNSLSLRKLCAKLMIRNAPRVLISIATSYL</sequence>
<organism evidence="1 2">
    <name type="scientific">Eleusine coracana subsp. coracana</name>
    <dbReference type="NCBI Taxonomy" id="191504"/>
    <lineage>
        <taxon>Eukaryota</taxon>
        <taxon>Viridiplantae</taxon>
        <taxon>Streptophyta</taxon>
        <taxon>Embryophyta</taxon>
        <taxon>Tracheophyta</taxon>
        <taxon>Spermatophyta</taxon>
        <taxon>Magnoliopsida</taxon>
        <taxon>Liliopsida</taxon>
        <taxon>Poales</taxon>
        <taxon>Poaceae</taxon>
        <taxon>PACMAD clade</taxon>
        <taxon>Chloridoideae</taxon>
        <taxon>Cynodonteae</taxon>
        <taxon>Eleusininae</taxon>
        <taxon>Eleusine</taxon>
    </lineage>
</organism>
<proteinExistence type="predicted"/>
<evidence type="ECO:0000313" key="1">
    <source>
        <dbReference type="EMBL" id="GJN13557.1"/>
    </source>
</evidence>
<dbReference type="AlphaFoldDB" id="A0AAV5DTV4"/>
<dbReference type="Proteomes" id="UP001054889">
    <property type="component" value="Unassembled WGS sequence"/>
</dbReference>
<dbReference type="EMBL" id="BQKI01000071">
    <property type="protein sequence ID" value="GJN13557.1"/>
    <property type="molecule type" value="Genomic_DNA"/>
</dbReference>
<reference evidence="1" key="1">
    <citation type="journal article" date="2018" name="DNA Res.">
        <title>Multiple hybrid de novo genome assembly of finger millet, an orphan allotetraploid crop.</title>
        <authorList>
            <person name="Hatakeyama M."/>
            <person name="Aluri S."/>
            <person name="Balachadran M.T."/>
            <person name="Sivarajan S.R."/>
            <person name="Patrignani A."/>
            <person name="Gruter S."/>
            <person name="Poveda L."/>
            <person name="Shimizu-Inatsugi R."/>
            <person name="Baeten J."/>
            <person name="Francoijs K.J."/>
            <person name="Nataraja K.N."/>
            <person name="Reddy Y.A.N."/>
            <person name="Phadnis S."/>
            <person name="Ravikumar R.L."/>
            <person name="Schlapbach R."/>
            <person name="Sreeman S.M."/>
            <person name="Shimizu K.K."/>
        </authorList>
    </citation>
    <scope>NUCLEOTIDE SEQUENCE</scope>
</reference>
<protein>
    <submittedName>
        <fullName evidence="1">Uncharacterized protein</fullName>
    </submittedName>
</protein>
<gene>
    <name evidence="1" type="primary">gb00274</name>
    <name evidence="1" type="ORF">PR202_gb00274</name>
</gene>
<accession>A0AAV5DTV4</accession>
<evidence type="ECO:0000313" key="2">
    <source>
        <dbReference type="Proteomes" id="UP001054889"/>
    </source>
</evidence>
<keyword evidence="2" id="KW-1185">Reference proteome</keyword>
<name>A0AAV5DTV4_ELECO</name>
<reference evidence="1" key="2">
    <citation type="submission" date="2021-12" db="EMBL/GenBank/DDBJ databases">
        <title>Resequencing data analysis of finger millet.</title>
        <authorList>
            <person name="Hatakeyama M."/>
            <person name="Aluri S."/>
            <person name="Balachadran M.T."/>
            <person name="Sivarajan S.R."/>
            <person name="Poveda L."/>
            <person name="Shimizu-Inatsugi R."/>
            <person name="Schlapbach R."/>
            <person name="Sreeman S.M."/>
            <person name="Shimizu K.K."/>
        </authorList>
    </citation>
    <scope>NUCLEOTIDE SEQUENCE</scope>
</reference>
<comment type="caution">
    <text evidence="1">The sequence shown here is derived from an EMBL/GenBank/DDBJ whole genome shotgun (WGS) entry which is preliminary data.</text>
</comment>